<evidence type="ECO:0000313" key="9">
    <source>
        <dbReference type="Proteomes" id="UP001317532"/>
    </source>
</evidence>
<dbReference type="InterPro" id="IPR009056">
    <property type="entry name" value="Cyt_c-like_dom"/>
</dbReference>
<evidence type="ECO:0000256" key="2">
    <source>
        <dbReference type="ARBA" id="ARBA00022723"/>
    </source>
</evidence>
<dbReference type="GO" id="GO:0009055">
    <property type="term" value="F:electron transfer activity"/>
    <property type="evidence" value="ECO:0007669"/>
    <property type="project" value="InterPro"/>
</dbReference>
<keyword evidence="2 4" id="KW-0479">Metal-binding</keyword>
<protein>
    <recommendedName>
        <fullName evidence="7">Cytochrome c domain-containing protein</fullName>
    </recommendedName>
</protein>
<dbReference type="KEGG" id="vab:WPS_01810"/>
<keyword evidence="9" id="KW-1185">Reference proteome</keyword>
<evidence type="ECO:0000313" key="8">
    <source>
        <dbReference type="EMBL" id="BDE04905.1"/>
    </source>
</evidence>
<evidence type="ECO:0000256" key="4">
    <source>
        <dbReference type="PROSITE-ProRule" id="PRU00433"/>
    </source>
</evidence>
<dbReference type="GO" id="GO:0020037">
    <property type="term" value="F:heme binding"/>
    <property type="evidence" value="ECO:0007669"/>
    <property type="project" value="InterPro"/>
</dbReference>
<dbReference type="RefSeq" id="WP_317995991.1">
    <property type="nucleotide sequence ID" value="NZ_AP025523.1"/>
</dbReference>
<dbReference type="PROSITE" id="PS51007">
    <property type="entry name" value="CYTC"/>
    <property type="match status" value="1"/>
</dbReference>
<dbReference type="EMBL" id="AP025523">
    <property type="protein sequence ID" value="BDE04905.1"/>
    <property type="molecule type" value="Genomic_DNA"/>
</dbReference>
<dbReference type="AlphaFoldDB" id="A0AAN2C7F9"/>
<dbReference type="Gene3D" id="1.10.760.10">
    <property type="entry name" value="Cytochrome c-like domain"/>
    <property type="match status" value="1"/>
</dbReference>
<reference evidence="8 9" key="1">
    <citation type="journal article" date="2022" name="ISME Commun">
        <title>Vulcanimicrobium alpinus gen. nov. sp. nov., the first cultivated representative of the candidate phylum 'Eremiobacterota', is a metabolically versatile aerobic anoxygenic phototroph.</title>
        <authorList>
            <person name="Yabe S."/>
            <person name="Muto K."/>
            <person name="Abe K."/>
            <person name="Yokota A."/>
            <person name="Staudigel H."/>
            <person name="Tebo B.M."/>
        </authorList>
    </citation>
    <scope>NUCLEOTIDE SEQUENCE [LARGE SCALE GENOMIC DNA]</scope>
    <source>
        <strain evidence="8 9">WC8-2</strain>
    </source>
</reference>
<dbReference type="Proteomes" id="UP001317532">
    <property type="component" value="Chromosome"/>
</dbReference>
<dbReference type="Pfam" id="PF13442">
    <property type="entry name" value="Cytochrome_CBB3"/>
    <property type="match status" value="1"/>
</dbReference>
<feature type="signal peptide" evidence="6">
    <location>
        <begin position="1"/>
        <end position="18"/>
    </location>
</feature>
<gene>
    <name evidence="8" type="ORF">WPS_01810</name>
</gene>
<dbReference type="GO" id="GO:0046872">
    <property type="term" value="F:metal ion binding"/>
    <property type="evidence" value="ECO:0007669"/>
    <property type="project" value="UniProtKB-KW"/>
</dbReference>
<evidence type="ECO:0000256" key="6">
    <source>
        <dbReference type="SAM" id="SignalP"/>
    </source>
</evidence>
<keyword evidence="3 4" id="KW-0408">Iron</keyword>
<feature type="chain" id="PRO_5042971911" description="Cytochrome c domain-containing protein" evidence="6">
    <location>
        <begin position="19"/>
        <end position="202"/>
    </location>
</feature>
<feature type="region of interest" description="Disordered" evidence="5">
    <location>
        <begin position="172"/>
        <end position="202"/>
    </location>
</feature>
<accession>A0AAN2C7F9</accession>
<feature type="domain" description="Cytochrome c" evidence="7">
    <location>
        <begin position="69"/>
        <end position="156"/>
    </location>
</feature>
<keyword evidence="6" id="KW-0732">Signal</keyword>
<dbReference type="SUPFAM" id="SSF46626">
    <property type="entry name" value="Cytochrome c"/>
    <property type="match status" value="1"/>
</dbReference>
<name>A0AAN2C7F9_UNVUL</name>
<proteinExistence type="predicted"/>
<evidence type="ECO:0000256" key="1">
    <source>
        <dbReference type="ARBA" id="ARBA00022617"/>
    </source>
</evidence>
<evidence type="ECO:0000256" key="5">
    <source>
        <dbReference type="SAM" id="MobiDB-lite"/>
    </source>
</evidence>
<sequence>MRPFFLGFLIALALVALAAFGAVQTGAVPARGDEKPGALEKWAAHTSLNATIAREAPKPPYPYGPPTGADFVHAANLYVQNCAVCHGTANSTPTAIARGFSIEPPQFGKHGVADDPEGETYWKIEHGIRFTGMPAYNQSLDEKSIWQLTYFMKHLPELPANARAIWEDPSLAASATPGPVPSPGAEGGHDHGASPLPSGGPT</sequence>
<evidence type="ECO:0000259" key="7">
    <source>
        <dbReference type="PROSITE" id="PS51007"/>
    </source>
</evidence>
<evidence type="ECO:0000256" key="3">
    <source>
        <dbReference type="ARBA" id="ARBA00023004"/>
    </source>
</evidence>
<organism evidence="8 9">
    <name type="scientific">Vulcanimicrobium alpinum</name>
    <dbReference type="NCBI Taxonomy" id="3016050"/>
    <lineage>
        <taxon>Bacteria</taxon>
        <taxon>Bacillati</taxon>
        <taxon>Vulcanimicrobiota</taxon>
        <taxon>Vulcanimicrobiia</taxon>
        <taxon>Vulcanimicrobiales</taxon>
        <taxon>Vulcanimicrobiaceae</taxon>
        <taxon>Vulcanimicrobium</taxon>
    </lineage>
</organism>
<dbReference type="InterPro" id="IPR036909">
    <property type="entry name" value="Cyt_c-like_dom_sf"/>
</dbReference>
<keyword evidence="1 4" id="KW-0349">Heme</keyword>